<dbReference type="InterPro" id="IPR016169">
    <property type="entry name" value="FAD-bd_PCMH_sub2"/>
</dbReference>
<dbReference type="Gene3D" id="3.40.462.20">
    <property type="match status" value="1"/>
</dbReference>
<evidence type="ECO:0000256" key="4">
    <source>
        <dbReference type="ARBA" id="ARBA00023002"/>
    </source>
</evidence>
<keyword evidence="3" id="KW-0274">FAD</keyword>
<evidence type="ECO:0000313" key="5">
    <source>
        <dbReference type="EMBL" id="KAK8060366.1"/>
    </source>
</evidence>
<keyword evidence="2" id="KW-0285">Flavoprotein</keyword>
<evidence type="ECO:0000313" key="6">
    <source>
        <dbReference type="Proteomes" id="UP001446871"/>
    </source>
</evidence>
<comment type="caution">
    <text evidence="5">The sequence shown here is derived from an EMBL/GenBank/DDBJ whole genome shotgun (WGS) entry which is preliminary data.</text>
</comment>
<organism evidence="5 6">
    <name type="scientific">Apiospora saccharicola</name>
    <dbReference type="NCBI Taxonomy" id="335842"/>
    <lineage>
        <taxon>Eukaryota</taxon>
        <taxon>Fungi</taxon>
        <taxon>Dikarya</taxon>
        <taxon>Ascomycota</taxon>
        <taxon>Pezizomycotina</taxon>
        <taxon>Sordariomycetes</taxon>
        <taxon>Xylariomycetidae</taxon>
        <taxon>Amphisphaeriales</taxon>
        <taxon>Apiosporaceae</taxon>
        <taxon>Apiospora</taxon>
    </lineage>
</organism>
<dbReference type="EMBL" id="JAQQWM010000006">
    <property type="protein sequence ID" value="KAK8060366.1"/>
    <property type="molecule type" value="Genomic_DNA"/>
</dbReference>
<accession>A0ABR1UQL6</accession>
<protein>
    <submittedName>
        <fullName evidence="5">Uncharacterized protein</fullName>
    </submittedName>
</protein>
<dbReference type="PANTHER" id="PTHR42973:SF32">
    <property type="entry name" value="FAD-LINKED OXIDOREDUCTASE AFOF"/>
    <property type="match status" value="1"/>
</dbReference>
<dbReference type="Gene3D" id="3.30.465.10">
    <property type="match status" value="1"/>
</dbReference>
<dbReference type="Proteomes" id="UP001446871">
    <property type="component" value="Unassembled WGS sequence"/>
</dbReference>
<sequence>MDALLSVRLVTAAGAVVTASATENGDLFWALRGAGANFGIVTSATYRVFELFRNMHRDRALDQDVDELMRSLRGLLASTSGLGGFERTSITPKGTRVRRSCMGLTTCLG</sequence>
<evidence type="ECO:0000256" key="3">
    <source>
        <dbReference type="ARBA" id="ARBA00022827"/>
    </source>
</evidence>
<evidence type="ECO:0000256" key="2">
    <source>
        <dbReference type="ARBA" id="ARBA00022630"/>
    </source>
</evidence>
<dbReference type="InterPro" id="IPR050416">
    <property type="entry name" value="FAD-linked_Oxidoreductase"/>
</dbReference>
<dbReference type="PANTHER" id="PTHR42973">
    <property type="entry name" value="BINDING OXIDOREDUCTASE, PUTATIVE (AFU_ORTHOLOGUE AFUA_1G17690)-RELATED"/>
    <property type="match status" value="1"/>
</dbReference>
<comment type="similarity">
    <text evidence="1">Belongs to the oxygen-dependent FAD-linked oxidoreductase family.</text>
</comment>
<dbReference type="SUPFAM" id="SSF56176">
    <property type="entry name" value="FAD-binding/transporter-associated domain-like"/>
    <property type="match status" value="1"/>
</dbReference>
<dbReference type="InterPro" id="IPR036318">
    <property type="entry name" value="FAD-bd_PCMH-like_sf"/>
</dbReference>
<keyword evidence="4" id="KW-0560">Oxidoreductase</keyword>
<name>A0ABR1UQL6_9PEZI</name>
<evidence type="ECO:0000256" key="1">
    <source>
        <dbReference type="ARBA" id="ARBA00005466"/>
    </source>
</evidence>
<keyword evidence="6" id="KW-1185">Reference proteome</keyword>
<proteinExistence type="inferred from homology"/>
<reference evidence="5 6" key="1">
    <citation type="submission" date="2023-01" db="EMBL/GenBank/DDBJ databases">
        <title>Analysis of 21 Apiospora genomes using comparative genomics revels a genus with tremendous synthesis potential of carbohydrate active enzymes and secondary metabolites.</title>
        <authorList>
            <person name="Sorensen T."/>
        </authorList>
    </citation>
    <scope>NUCLEOTIDE SEQUENCE [LARGE SCALE GENOMIC DNA]</scope>
    <source>
        <strain evidence="5 6">CBS 83171</strain>
    </source>
</reference>
<gene>
    <name evidence="5" type="ORF">PG996_010296</name>
</gene>